<sequence>MGEVKVVAIHPPVETGRVLATEQLNRSKIYLILNWQCQENKVRFEPECRCPPPAPRFFRKKSVQRRIRGFILKGGDYF</sequence>
<dbReference type="EMBL" id="LHXR01000203">
    <property type="protein sequence ID" value="KXA94174.1"/>
    <property type="molecule type" value="Genomic_DNA"/>
</dbReference>
<name>A0A133UJ08_9EURY</name>
<proteinExistence type="predicted"/>
<dbReference type="Proteomes" id="UP000070463">
    <property type="component" value="Unassembled WGS sequence"/>
</dbReference>
<accession>A0A133UJ08</accession>
<protein>
    <submittedName>
        <fullName evidence="1">Uncharacterized protein</fullName>
    </submittedName>
</protein>
<reference evidence="1 2" key="1">
    <citation type="journal article" date="2016" name="Sci. Rep.">
        <title>Metabolic traits of an uncultured archaeal lineage -MSBL1- from brine pools of the Red Sea.</title>
        <authorList>
            <person name="Mwirichia R."/>
            <person name="Alam I."/>
            <person name="Rashid M."/>
            <person name="Vinu M."/>
            <person name="Ba-Alawi W."/>
            <person name="Anthony Kamau A."/>
            <person name="Kamanda Ngugi D."/>
            <person name="Goker M."/>
            <person name="Klenk H.P."/>
            <person name="Bajic V."/>
            <person name="Stingl U."/>
        </authorList>
    </citation>
    <scope>NUCLEOTIDE SEQUENCE [LARGE SCALE GENOMIC DNA]</scope>
    <source>
        <strain evidence="1">SCGC-AAA259I09</strain>
    </source>
</reference>
<organism evidence="1 2">
    <name type="scientific">candidate division MSBL1 archaeon SCGC-AAA259I09</name>
    <dbReference type="NCBI Taxonomy" id="1698267"/>
    <lineage>
        <taxon>Archaea</taxon>
        <taxon>Methanobacteriati</taxon>
        <taxon>Methanobacteriota</taxon>
        <taxon>candidate division MSBL1</taxon>
    </lineage>
</organism>
<comment type="caution">
    <text evidence="1">The sequence shown here is derived from an EMBL/GenBank/DDBJ whole genome shotgun (WGS) entry which is preliminary data.</text>
</comment>
<evidence type="ECO:0000313" key="1">
    <source>
        <dbReference type="EMBL" id="KXA94174.1"/>
    </source>
</evidence>
<evidence type="ECO:0000313" key="2">
    <source>
        <dbReference type="Proteomes" id="UP000070463"/>
    </source>
</evidence>
<keyword evidence="2" id="KW-1185">Reference proteome</keyword>
<dbReference type="AlphaFoldDB" id="A0A133UJ08"/>
<gene>
    <name evidence="1" type="ORF">AKJ37_07885</name>
</gene>